<gene>
    <name evidence="2" type="ORF">EVA_18575</name>
</gene>
<keyword evidence="1" id="KW-1133">Transmembrane helix</keyword>
<keyword evidence="1" id="KW-0812">Transmembrane</keyword>
<dbReference type="SUPFAM" id="SSF52467">
    <property type="entry name" value="DHS-like NAD/FAD-binding domain"/>
    <property type="match status" value="1"/>
</dbReference>
<dbReference type="InterPro" id="IPR029035">
    <property type="entry name" value="DHS-like_NAD/FAD-binding_dom"/>
</dbReference>
<reference evidence="2" key="1">
    <citation type="journal article" date="2012" name="PLoS ONE">
        <title>Gene sets for utilization of primary and secondary nutrition supplies in the distal gut of endangered iberian lynx.</title>
        <authorList>
            <person name="Alcaide M."/>
            <person name="Messina E."/>
            <person name="Richter M."/>
            <person name="Bargiela R."/>
            <person name="Peplies J."/>
            <person name="Huws S.A."/>
            <person name="Newbold C.J."/>
            <person name="Golyshin P.N."/>
            <person name="Simon M.A."/>
            <person name="Lopez G."/>
            <person name="Yakimov M.M."/>
            <person name="Ferrer M."/>
        </authorList>
    </citation>
    <scope>NUCLEOTIDE SEQUENCE</scope>
</reference>
<protein>
    <submittedName>
        <fullName evidence="2">NAD-dependent deacetylase</fullName>
    </submittedName>
</protein>
<sequence>RKDLDDEVIRNPLMLCARQIFCIVGGTSLAVYPAAGLLGYYQGRKLVVINKTPTPADAVATLVLNMSIGEALKKDDGE</sequence>
<evidence type="ECO:0000313" key="2">
    <source>
        <dbReference type="EMBL" id="EJW93319.1"/>
    </source>
</evidence>
<name>J9G150_9ZZZZ</name>
<dbReference type="Gene3D" id="3.40.50.1220">
    <property type="entry name" value="TPP-binding domain"/>
    <property type="match status" value="1"/>
</dbReference>
<dbReference type="EMBL" id="AMCI01007040">
    <property type="protein sequence ID" value="EJW93319.1"/>
    <property type="molecule type" value="Genomic_DNA"/>
</dbReference>
<keyword evidence="1" id="KW-0472">Membrane</keyword>
<accession>J9G150</accession>
<proteinExistence type="predicted"/>
<feature type="transmembrane region" description="Helical" evidence="1">
    <location>
        <begin position="20"/>
        <end position="41"/>
    </location>
</feature>
<feature type="non-terminal residue" evidence="2">
    <location>
        <position position="1"/>
    </location>
</feature>
<organism evidence="2">
    <name type="scientific">gut metagenome</name>
    <dbReference type="NCBI Taxonomy" id="749906"/>
    <lineage>
        <taxon>unclassified sequences</taxon>
        <taxon>metagenomes</taxon>
        <taxon>organismal metagenomes</taxon>
    </lineage>
</organism>
<comment type="caution">
    <text evidence="2">The sequence shown here is derived from an EMBL/GenBank/DDBJ whole genome shotgun (WGS) entry which is preliminary data.</text>
</comment>
<evidence type="ECO:0000256" key="1">
    <source>
        <dbReference type="SAM" id="Phobius"/>
    </source>
</evidence>
<dbReference type="AlphaFoldDB" id="J9G150"/>